<organism evidence="1 2">
    <name type="scientific">Rhynchosporium agropyri</name>
    <dbReference type="NCBI Taxonomy" id="914238"/>
    <lineage>
        <taxon>Eukaryota</taxon>
        <taxon>Fungi</taxon>
        <taxon>Dikarya</taxon>
        <taxon>Ascomycota</taxon>
        <taxon>Pezizomycotina</taxon>
        <taxon>Leotiomycetes</taxon>
        <taxon>Helotiales</taxon>
        <taxon>Ploettnerulaceae</taxon>
        <taxon>Rhynchosporium</taxon>
    </lineage>
</organism>
<accession>A0A1E1KII2</accession>
<dbReference type="Proteomes" id="UP000178912">
    <property type="component" value="Unassembled WGS sequence"/>
</dbReference>
<evidence type="ECO:0000313" key="2">
    <source>
        <dbReference type="Proteomes" id="UP000178912"/>
    </source>
</evidence>
<proteinExistence type="predicted"/>
<evidence type="ECO:0000313" key="1">
    <source>
        <dbReference type="EMBL" id="CZS97857.1"/>
    </source>
</evidence>
<name>A0A1E1KII2_9HELO</name>
<dbReference type="EMBL" id="FJUX01000033">
    <property type="protein sequence ID" value="CZS97857.1"/>
    <property type="molecule type" value="Genomic_DNA"/>
</dbReference>
<sequence>MPTPSRQTVFPNSELGITVKTCMHHMKNGGWQAWENLSNREKDGRN</sequence>
<gene>
    <name evidence="1" type="ORF">RAG0_06743</name>
</gene>
<dbReference type="AlphaFoldDB" id="A0A1E1KII2"/>
<reference evidence="2" key="1">
    <citation type="submission" date="2016-03" db="EMBL/GenBank/DDBJ databases">
        <authorList>
            <person name="Guldener U."/>
        </authorList>
    </citation>
    <scope>NUCLEOTIDE SEQUENCE [LARGE SCALE GENOMIC DNA]</scope>
    <source>
        <strain evidence="2">04CH-RAC-A.6.1</strain>
    </source>
</reference>
<keyword evidence="2" id="KW-1185">Reference proteome</keyword>
<protein>
    <submittedName>
        <fullName evidence="1">Uncharacterized protein</fullName>
    </submittedName>
</protein>